<gene>
    <name evidence="2" type="ORF">LMG27198_01790</name>
</gene>
<evidence type="ECO:0000313" key="3">
    <source>
        <dbReference type="Proteomes" id="UP001144323"/>
    </source>
</evidence>
<protein>
    <submittedName>
        <fullName evidence="2">Uncharacterized protein</fullName>
    </submittedName>
</protein>
<sequence>MKSTLSLVFLAALLQPAAAHHLDDYDARIRAEAHLPGEWFACKSTDDCALVSVPCRSDLAVSAAHREAARDALVEAIPFCLGSSLNDTEAACEKRQCVTLPAKTE</sequence>
<dbReference type="RefSeq" id="WP_281799744.1">
    <property type="nucleotide sequence ID" value="NZ_BSEC01000001.1"/>
</dbReference>
<feature type="signal peptide" evidence="1">
    <location>
        <begin position="1"/>
        <end position="21"/>
    </location>
</feature>
<name>A0A9W6GQH1_9HYPH</name>
<proteinExistence type="predicted"/>
<dbReference type="Proteomes" id="UP001144323">
    <property type="component" value="Unassembled WGS sequence"/>
</dbReference>
<organism evidence="2 3">
    <name type="scientific">Methylocystis echinoides</name>
    <dbReference type="NCBI Taxonomy" id="29468"/>
    <lineage>
        <taxon>Bacteria</taxon>
        <taxon>Pseudomonadati</taxon>
        <taxon>Pseudomonadota</taxon>
        <taxon>Alphaproteobacteria</taxon>
        <taxon>Hyphomicrobiales</taxon>
        <taxon>Methylocystaceae</taxon>
        <taxon>Methylocystis</taxon>
    </lineage>
</organism>
<feature type="chain" id="PRO_5040753154" evidence="1">
    <location>
        <begin position="22"/>
        <end position="105"/>
    </location>
</feature>
<comment type="caution">
    <text evidence="2">The sequence shown here is derived from an EMBL/GenBank/DDBJ whole genome shotgun (WGS) entry which is preliminary data.</text>
</comment>
<reference evidence="2" key="1">
    <citation type="journal article" date="2023" name="Int. J. Syst. Evol. Microbiol.">
        <title>Methylocystis iwaonis sp. nov., a type II methane-oxidizing bacterium from surface soil of a rice paddy field in Japan, and emended description of the genus Methylocystis (ex Whittenbury et al. 1970) Bowman et al. 1993.</title>
        <authorList>
            <person name="Kaise H."/>
            <person name="Sawadogo J.B."/>
            <person name="Alam M.S."/>
            <person name="Ueno C."/>
            <person name="Dianou D."/>
            <person name="Shinjo R."/>
            <person name="Asakawa S."/>
        </authorList>
    </citation>
    <scope>NUCLEOTIDE SEQUENCE</scope>
    <source>
        <strain evidence="2">LMG27198</strain>
    </source>
</reference>
<evidence type="ECO:0000313" key="2">
    <source>
        <dbReference type="EMBL" id="GLI91187.1"/>
    </source>
</evidence>
<evidence type="ECO:0000256" key="1">
    <source>
        <dbReference type="SAM" id="SignalP"/>
    </source>
</evidence>
<keyword evidence="3" id="KW-1185">Reference proteome</keyword>
<dbReference type="AlphaFoldDB" id="A0A9W6GQH1"/>
<dbReference type="EMBL" id="BSEC01000001">
    <property type="protein sequence ID" value="GLI91187.1"/>
    <property type="molecule type" value="Genomic_DNA"/>
</dbReference>
<accession>A0A9W6GQH1</accession>
<keyword evidence="1" id="KW-0732">Signal</keyword>